<evidence type="ECO:0000256" key="11">
    <source>
        <dbReference type="ARBA" id="ARBA00033245"/>
    </source>
</evidence>
<keyword evidence="18" id="KW-1185">Reference proteome</keyword>
<comment type="subcellular location">
    <subcellularLocation>
        <location evidence="1">Cell inner membrane</location>
        <topology evidence="1">Multi-pass membrane protein</topology>
    </subcellularLocation>
    <subcellularLocation>
        <location evidence="13">Cell membrane</location>
        <topology evidence="13">Multi-pass membrane protein</topology>
    </subcellularLocation>
</comment>
<dbReference type="NCBIfam" id="TIGR03593">
    <property type="entry name" value="yidC_nterm"/>
    <property type="match status" value="1"/>
</dbReference>
<comment type="function">
    <text evidence="13">Required for the insertion and/or proper folding and/or complex formation of integral membrane proteins into the membrane. Involved in integration of membrane proteins that insert both dependently and independently of the Sec translocase complex, as well as at least some lipoproteins. Aids folding of multispanning membrane proteins.</text>
</comment>
<dbReference type="HAMAP" id="MF_01810">
    <property type="entry name" value="YidC_type1"/>
    <property type="match status" value="1"/>
</dbReference>
<proteinExistence type="inferred from homology"/>
<dbReference type="NCBIfam" id="TIGR03592">
    <property type="entry name" value="yidC_oxa1_cterm"/>
    <property type="match status" value="1"/>
</dbReference>
<keyword evidence="10 13" id="KW-0143">Chaperone</keyword>
<feature type="transmembrane region" description="Helical" evidence="13">
    <location>
        <begin position="513"/>
        <end position="533"/>
    </location>
</feature>
<keyword evidence="6 13" id="KW-0812">Transmembrane</keyword>
<evidence type="ECO:0000256" key="9">
    <source>
        <dbReference type="ARBA" id="ARBA00023136"/>
    </source>
</evidence>
<feature type="region of interest" description="Disordered" evidence="14">
    <location>
        <begin position="30"/>
        <end position="62"/>
    </location>
</feature>
<dbReference type="CDD" id="cd20070">
    <property type="entry name" value="5TM_YidC_Alb3"/>
    <property type="match status" value="1"/>
</dbReference>
<evidence type="ECO:0000313" key="18">
    <source>
        <dbReference type="Proteomes" id="UP001597048"/>
    </source>
</evidence>
<dbReference type="RefSeq" id="WP_379558504.1">
    <property type="nucleotide sequence ID" value="NZ_JBHTJS010000036.1"/>
</dbReference>
<keyword evidence="8 13" id="KW-1133">Transmembrane helix</keyword>
<dbReference type="InterPro" id="IPR028055">
    <property type="entry name" value="YidC/Oxa/ALB_C"/>
</dbReference>
<dbReference type="Proteomes" id="UP001597048">
    <property type="component" value="Unassembled WGS sequence"/>
</dbReference>
<dbReference type="PANTHER" id="PTHR12428:SF65">
    <property type="entry name" value="CYTOCHROME C OXIDASE ASSEMBLY PROTEIN COX18, MITOCHONDRIAL"/>
    <property type="match status" value="1"/>
</dbReference>
<dbReference type="InterPro" id="IPR038221">
    <property type="entry name" value="YidC_periplasmic_sf"/>
</dbReference>
<comment type="similarity">
    <text evidence="2 13">Belongs to the OXA1/ALB3/YidC family. Type 1 subfamily.</text>
</comment>
<feature type="transmembrane region" description="Helical" evidence="13">
    <location>
        <begin position="365"/>
        <end position="387"/>
    </location>
</feature>
<accession>A0ABW3KIV6</accession>
<keyword evidence="7 13" id="KW-0653">Protein transport</keyword>
<dbReference type="NCBIfam" id="NF002352">
    <property type="entry name" value="PRK01318.1-3"/>
    <property type="match status" value="1"/>
</dbReference>
<evidence type="ECO:0000256" key="14">
    <source>
        <dbReference type="SAM" id="MobiDB-lite"/>
    </source>
</evidence>
<name>A0ABW3KIV6_9GAMM</name>
<dbReference type="PANTHER" id="PTHR12428">
    <property type="entry name" value="OXA1"/>
    <property type="match status" value="1"/>
</dbReference>
<evidence type="ECO:0000256" key="1">
    <source>
        <dbReference type="ARBA" id="ARBA00004429"/>
    </source>
</evidence>
<dbReference type="PRINTS" id="PR01900">
    <property type="entry name" value="YIDCPROTEIN"/>
</dbReference>
<evidence type="ECO:0000256" key="4">
    <source>
        <dbReference type="ARBA" id="ARBA00022448"/>
    </source>
</evidence>
<dbReference type="CDD" id="cd19961">
    <property type="entry name" value="EcYidC-like_peri"/>
    <property type="match status" value="1"/>
</dbReference>
<dbReference type="Pfam" id="PF14849">
    <property type="entry name" value="YidC_periplas"/>
    <property type="match status" value="1"/>
</dbReference>
<keyword evidence="4 13" id="KW-0813">Transport</keyword>
<evidence type="ECO:0000313" key="17">
    <source>
        <dbReference type="EMBL" id="MFD1008524.1"/>
    </source>
</evidence>
<dbReference type="InterPro" id="IPR019998">
    <property type="entry name" value="Membr_insert_YidC"/>
</dbReference>
<dbReference type="InterPro" id="IPR047196">
    <property type="entry name" value="YidC_ALB_C"/>
</dbReference>
<feature type="domain" description="Membrane insertase YidC N-terminal" evidence="16">
    <location>
        <begin position="78"/>
        <end position="357"/>
    </location>
</feature>
<feature type="transmembrane region" description="Helical" evidence="13">
    <location>
        <begin position="474"/>
        <end position="492"/>
    </location>
</feature>
<organism evidence="17 18">
    <name type="scientific">Oceanisphaera ostreae</name>
    <dbReference type="NCBI Taxonomy" id="914151"/>
    <lineage>
        <taxon>Bacteria</taxon>
        <taxon>Pseudomonadati</taxon>
        <taxon>Pseudomonadota</taxon>
        <taxon>Gammaproteobacteria</taxon>
        <taxon>Aeromonadales</taxon>
        <taxon>Aeromonadaceae</taxon>
        <taxon>Oceanisphaera</taxon>
    </lineage>
</organism>
<dbReference type="Pfam" id="PF02096">
    <property type="entry name" value="60KD_IMP"/>
    <property type="match status" value="1"/>
</dbReference>
<dbReference type="PRINTS" id="PR00701">
    <property type="entry name" value="60KDINNERMP"/>
</dbReference>
<protein>
    <recommendedName>
        <fullName evidence="3 13">Membrane protein insertase YidC</fullName>
    </recommendedName>
    <alternativeName>
        <fullName evidence="12 13">Foldase YidC</fullName>
    </alternativeName>
    <alternativeName>
        <fullName evidence="11 13">Membrane integrase YidC</fullName>
    </alternativeName>
    <alternativeName>
        <fullName evidence="13">Membrane protein YidC</fullName>
    </alternativeName>
</protein>
<evidence type="ECO:0000259" key="15">
    <source>
        <dbReference type="Pfam" id="PF02096"/>
    </source>
</evidence>
<gene>
    <name evidence="13 17" type="primary">yidC</name>
    <name evidence="17" type="ORF">ACFQ1C_10205</name>
</gene>
<sequence>MESQRNILIIALLLVSFLIWQQWTTDSSQPATAQQSTQTTNALANQGDGDFIPQGDQASGEGEVPTEAAAAVANRHLITVTSDMLSLTIDTQGGDVVGTELLEHNDSLDSDDKFVLLTNGADFVNVAQSGLIGRDGPDSNSAGRPIYHTAQQQYVLAEGQDSLTVPMTFTNDNGVVFTKNFTLTRNSHVVNVSYAINNQSSEPVQAQLYGQLKQSIESPHADGGNMLMASAYRGPAYSSSETRYTKYDFKKVKEANLNQTTEGGWVGMLQHYFVSAWIAPKQEQNQLYSSNLNSRGQAAIGFKAPLITVAPGTEQTVSADLWLGPKLQNKMAAAADNLDLTVDYGWLWFIAQPLFKLLHFLQSFAVNWGLAIILTTFVVRGVMYPLTKAQYTSMAKMRMLQPKLKELKERYGSDRQKMSQGMMELYKKEKVNPLGGCLPIVVQMPIFISLYWVLMESVELRHAPFMLWINDLSVRDPYFVLPILMGASMFLIQKMSPTTVTDPMQQKVMQFMPIIFTFFFLWFPAGLTLYWLVSNVVTITQQWYIFRQLEKKGLHGNKAKDKTES</sequence>
<dbReference type="EMBL" id="JBHTJS010000036">
    <property type="protein sequence ID" value="MFD1008524.1"/>
    <property type="molecule type" value="Genomic_DNA"/>
</dbReference>
<evidence type="ECO:0000256" key="7">
    <source>
        <dbReference type="ARBA" id="ARBA00022927"/>
    </source>
</evidence>
<dbReference type="InterPro" id="IPR001708">
    <property type="entry name" value="YidC/ALB3/OXA1/COX18"/>
</dbReference>
<feature type="transmembrane region" description="Helical" evidence="13">
    <location>
        <begin position="431"/>
        <end position="454"/>
    </location>
</feature>
<evidence type="ECO:0000256" key="8">
    <source>
        <dbReference type="ARBA" id="ARBA00022989"/>
    </source>
</evidence>
<evidence type="ECO:0000256" key="3">
    <source>
        <dbReference type="ARBA" id="ARBA00015325"/>
    </source>
</evidence>
<comment type="subunit">
    <text evidence="13">Interacts with the Sec translocase complex via SecD. Specifically interacts with transmembrane segments of nascent integral membrane proteins during membrane integration.</text>
</comment>
<keyword evidence="9 13" id="KW-0472">Membrane</keyword>
<dbReference type="NCBIfam" id="NF002351">
    <property type="entry name" value="PRK01318.1-1"/>
    <property type="match status" value="1"/>
</dbReference>
<evidence type="ECO:0000256" key="2">
    <source>
        <dbReference type="ARBA" id="ARBA00010527"/>
    </source>
</evidence>
<comment type="caution">
    <text evidence="17">The sequence shown here is derived from an EMBL/GenBank/DDBJ whole genome shotgun (WGS) entry which is preliminary data.</text>
</comment>
<evidence type="ECO:0000256" key="6">
    <source>
        <dbReference type="ARBA" id="ARBA00022692"/>
    </source>
</evidence>
<evidence type="ECO:0000256" key="10">
    <source>
        <dbReference type="ARBA" id="ARBA00023186"/>
    </source>
</evidence>
<feature type="compositionally biased region" description="Low complexity" evidence="14">
    <location>
        <begin position="30"/>
        <end position="44"/>
    </location>
</feature>
<evidence type="ECO:0000256" key="12">
    <source>
        <dbReference type="ARBA" id="ARBA00033342"/>
    </source>
</evidence>
<dbReference type="Gene3D" id="2.70.98.90">
    <property type="match status" value="1"/>
</dbReference>
<evidence type="ECO:0000256" key="13">
    <source>
        <dbReference type="HAMAP-Rule" id="MF_01810"/>
    </source>
</evidence>
<dbReference type="InterPro" id="IPR028053">
    <property type="entry name" value="Membr_insert_YidC_N"/>
</dbReference>
<reference evidence="18" key="1">
    <citation type="journal article" date="2019" name="Int. J. Syst. Evol. Microbiol.">
        <title>The Global Catalogue of Microorganisms (GCM) 10K type strain sequencing project: providing services to taxonomists for standard genome sequencing and annotation.</title>
        <authorList>
            <consortium name="The Broad Institute Genomics Platform"/>
            <consortium name="The Broad Institute Genome Sequencing Center for Infectious Disease"/>
            <person name="Wu L."/>
            <person name="Ma J."/>
        </authorList>
    </citation>
    <scope>NUCLEOTIDE SEQUENCE [LARGE SCALE GENOMIC DNA]</scope>
    <source>
        <strain evidence="18">CCUG 60525</strain>
    </source>
</reference>
<evidence type="ECO:0000259" key="16">
    <source>
        <dbReference type="Pfam" id="PF14849"/>
    </source>
</evidence>
<keyword evidence="5 13" id="KW-1003">Cell membrane</keyword>
<evidence type="ECO:0000256" key="5">
    <source>
        <dbReference type="ARBA" id="ARBA00022475"/>
    </source>
</evidence>
<feature type="domain" description="Membrane insertase YidC/Oxa/ALB C-terminal" evidence="15">
    <location>
        <begin position="368"/>
        <end position="546"/>
    </location>
</feature>